<evidence type="ECO:0000256" key="2">
    <source>
        <dbReference type="SAM" id="SignalP"/>
    </source>
</evidence>
<keyword evidence="3" id="KW-1185">Reference proteome</keyword>
<keyword evidence="1" id="KW-0812">Transmembrane</keyword>
<dbReference type="Proteomes" id="UP000095287">
    <property type="component" value="Unplaced"/>
</dbReference>
<evidence type="ECO:0000313" key="4">
    <source>
        <dbReference type="WBParaSite" id="L893_g5254.t1"/>
    </source>
</evidence>
<dbReference type="WBParaSite" id="L893_g5254.t1">
    <property type="protein sequence ID" value="L893_g5254.t1"/>
    <property type="gene ID" value="L893_g5254"/>
</dbReference>
<dbReference type="AlphaFoldDB" id="A0A1I8AFQ1"/>
<evidence type="ECO:0000256" key="1">
    <source>
        <dbReference type="SAM" id="Phobius"/>
    </source>
</evidence>
<keyword evidence="2" id="KW-0732">Signal</keyword>
<feature type="signal peptide" evidence="2">
    <location>
        <begin position="1"/>
        <end position="19"/>
    </location>
</feature>
<name>A0A1I8AFQ1_9BILA</name>
<reference evidence="4" key="1">
    <citation type="submission" date="2016-11" db="UniProtKB">
        <authorList>
            <consortium name="WormBaseParasite"/>
        </authorList>
    </citation>
    <scope>IDENTIFICATION</scope>
</reference>
<feature type="transmembrane region" description="Helical" evidence="1">
    <location>
        <begin position="357"/>
        <end position="376"/>
    </location>
</feature>
<keyword evidence="1" id="KW-0472">Membrane</keyword>
<accession>A0A1I8AFQ1</accession>
<keyword evidence="1" id="KW-1133">Transmembrane helix</keyword>
<organism evidence="3 4">
    <name type="scientific">Steinernema glaseri</name>
    <dbReference type="NCBI Taxonomy" id="37863"/>
    <lineage>
        <taxon>Eukaryota</taxon>
        <taxon>Metazoa</taxon>
        <taxon>Ecdysozoa</taxon>
        <taxon>Nematoda</taxon>
        <taxon>Chromadorea</taxon>
        <taxon>Rhabditida</taxon>
        <taxon>Tylenchina</taxon>
        <taxon>Panagrolaimomorpha</taxon>
        <taxon>Strongyloidoidea</taxon>
        <taxon>Steinernematidae</taxon>
        <taxon>Steinernema</taxon>
    </lineage>
</organism>
<evidence type="ECO:0000313" key="3">
    <source>
        <dbReference type="Proteomes" id="UP000095287"/>
    </source>
</evidence>
<proteinExistence type="predicted"/>
<feature type="chain" id="PRO_5009314585" evidence="2">
    <location>
        <begin position="20"/>
        <end position="514"/>
    </location>
</feature>
<sequence length="514" mass="58071">MAPIVVAMWFFFGLTLGHGHIILDLEAQMVAAVNVGEIEFVSGDMDCYNLRLGLAEPEDTVTITEKKKEILSYYCTEAEKKAREKRALVGLVKLAMKSLSFVYDAYLHYSFLELQSDVDLLKTNVASIELWNNTQLKEMIEKLQQGILMTSDRLKIKMFSDFLRAICIDNRILDARILKANTNTDFIPGDLVYPHDCNVTGMSMNLSTCVPEVTERHQLYNVHHMGFVDKKGQTKMELKLPSMMVFAKDDNGAYKEYAIEIAKCQTVSFRRYRCRPEARVPTTCRIFSAGTCETRIWRGLAQEYTMQYSSNIFLDEDFEVNFPTHFEGTVEYTKSGATLRVREASDLIGKLKKAWDYGFIPALAAMCTLLLGLLLLKCKSCLMTKIRLATFGSSVMTRIYNVKKSRIILSTLNDKYIDSASGEVVVRHGRLVVGTVNHDKVRPIAVLRLRGKSCTWTIYNMRSVGDLEGMHARIEIDGHAHAELLPATFTTDSDLESSVNAGGFRICPQMPILL</sequence>
<protein>
    <submittedName>
        <fullName evidence="4">Glycoprotein</fullName>
    </submittedName>
</protein>